<proteinExistence type="predicted"/>
<evidence type="ECO:0000313" key="1">
    <source>
        <dbReference type="EMBL" id="QJR43636.1"/>
    </source>
</evidence>
<dbReference type="RefSeq" id="WP_171111590.1">
    <property type="nucleotide sequence ID" value="NZ_CP053096.1"/>
</dbReference>
<evidence type="ECO:0000313" key="2">
    <source>
        <dbReference type="Proteomes" id="UP000500686"/>
    </source>
</evidence>
<reference evidence="1 2" key="1">
    <citation type="submission" date="2020-05" db="EMBL/GenBank/DDBJ databases">
        <title>Novel Mycoplasma species detected in Mirounga angustirostris (northern elephant seal) from the USA.</title>
        <authorList>
            <person name="Volokhov D.V."/>
        </authorList>
    </citation>
    <scope>NUCLEOTIDE SEQUENCE [LARGE SCALE GENOMIC DNA]</scope>
    <source>
        <strain evidence="1 2">Mirounga ES2806-GEN</strain>
    </source>
</reference>
<organism evidence="1 2">
    <name type="scientific">Mycoplasma miroungigenitalium</name>
    <dbReference type="NCBI Taxonomy" id="754515"/>
    <lineage>
        <taxon>Bacteria</taxon>
        <taxon>Bacillati</taxon>
        <taxon>Mycoplasmatota</taxon>
        <taxon>Mollicutes</taxon>
        <taxon>Mycoplasmataceae</taxon>
        <taxon>Mycoplasma</taxon>
    </lineage>
</organism>
<gene>
    <name evidence="1" type="ORF">HLA87_02455</name>
</gene>
<dbReference type="AlphaFoldDB" id="A0A6M4JC88"/>
<dbReference type="KEGG" id="mmir:HLA87_02455"/>
<name>A0A6M4JC88_9MOLU</name>
<sequence length="125" mass="14732">MARFNLKDLENWNEPDVFIIDDALSFNLDTTAHSIFKLQQFINKYGDFNNSTKSLNTQADKDFLNIMLKPADVDKFIKSVNRKYKAMHVTQIVHQMFQFWFSQATGQDLNQLEQLQETTKKHQVQ</sequence>
<accession>A0A6M4JC88</accession>
<protein>
    <submittedName>
        <fullName evidence="1">Uncharacterized protein</fullName>
    </submittedName>
</protein>
<dbReference type="EMBL" id="CP053096">
    <property type="protein sequence ID" value="QJR43636.1"/>
    <property type="molecule type" value="Genomic_DNA"/>
</dbReference>
<dbReference type="Proteomes" id="UP000500686">
    <property type="component" value="Chromosome"/>
</dbReference>
<keyword evidence="2" id="KW-1185">Reference proteome</keyword>